<dbReference type="GO" id="GO:0008233">
    <property type="term" value="F:peptidase activity"/>
    <property type="evidence" value="ECO:0007669"/>
    <property type="project" value="UniProtKB-KW"/>
</dbReference>
<dbReference type="Gene3D" id="2.60.40.3140">
    <property type="match status" value="1"/>
</dbReference>
<evidence type="ECO:0000256" key="1">
    <source>
        <dbReference type="SAM" id="SignalP"/>
    </source>
</evidence>
<feature type="domain" description="Transglutaminase-like" evidence="2">
    <location>
        <begin position="277"/>
        <end position="368"/>
    </location>
</feature>
<dbReference type="Pfam" id="PF01841">
    <property type="entry name" value="Transglut_core"/>
    <property type="match status" value="1"/>
</dbReference>
<accession>A0A318UL42</accession>
<dbReference type="Gene3D" id="2.60.120.1130">
    <property type="match status" value="1"/>
</dbReference>
<proteinExistence type="predicted"/>
<sequence>MMLKKVLIFALFYPVCIVSAQQIIYKAADIAPELKNRANAVIRNMETVVDMKAPDEVILTVKEVLTVLNKNGEEKAGQVLFYNKNSIIRGVKGAIYDEEGKLIKKFSQSDFTDESAISSFSLYEDDRVKHFNPNMVNYPYTIVYEYEIRNKQNLLIPEWYATPYSDVSVEKSSYLFLCKPDVKLNIKAYNFQGQPSETKDQKSQSYYWEVKQIPAFKPEPYAPNPDEYRIHVKIAPQDFIYYSSKGSYNNWEELGKWIYTDLVSKKQNTSPEMAEKVKELIDGLSDPKEKARRIYSYVQQKTRYISVQIGLGGFQPMPAMEVDRLGYGDCKALVSYTQCLLRLADVPSYYCIVFAGSRKRSLDKNFASMDQANHVILCLPFKTDTTWLECTSQTSPFGFLGDFTDDRLVLACTENGGKILQTPILSAEKNLTQRSAELFVDENGNVKGKLNTSFKGAQYDNYEQLIAESPEEQLKSLKRLYDLDNINFSNVKFNQLKTEDPQTTESFDLVIKNYVPQTQSRSYLVLNAFNKMNAAPDVMNRKRPLYIGRGYSEEDYLTYSLPSNYKIEAGPQEINLASEFGTYHMKMTQTGNKISYTRKFTLKSGSYPAEKYRDFSDFILQVNRNDYTKVVFNLN</sequence>
<dbReference type="InterPro" id="IPR024618">
    <property type="entry name" value="DUF3857"/>
</dbReference>
<gene>
    <name evidence="4" type="ORF">B0O44_101267</name>
</gene>
<dbReference type="OrthoDB" id="8595007at2"/>
<dbReference type="Proteomes" id="UP000248198">
    <property type="component" value="Unassembled WGS sequence"/>
</dbReference>
<evidence type="ECO:0000313" key="5">
    <source>
        <dbReference type="Proteomes" id="UP000248198"/>
    </source>
</evidence>
<dbReference type="EMBL" id="QKLU01000001">
    <property type="protein sequence ID" value="PYF76793.1"/>
    <property type="molecule type" value="Genomic_DNA"/>
</dbReference>
<dbReference type="InterPro" id="IPR002931">
    <property type="entry name" value="Transglutaminase-like"/>
</dbReference>
<keyword evidence="4" id="KW-0378">Hydrolase</keyword>
<name>A0A318UL42_9SPHI</name>
<dbReference type="Gene3D" id="3.10.620.30">
    <property type="match status" value="1"/>
</dbReference>
<evidence type="ECO:0000259" key="2">
    <source>
        <dbReference type="Pfam" id="PF01841"/>
    </source>
</evidence>
<keyword evidence="1" id="KW-0732">Signal</keyword>
<feature type="chain" id="PRO_5016426001" evidence="1">
    <location>
        <begin position="21"/>
        <end position="635"/>
    </location>
</feature>
<dbReference type="Pfam" id="PF12969">
    <property type="entry name" value="DUF3857"/>
    <property type="match status" value="1"/>
</dbReference>
<feature type="domain" description="DUF3857" evidence="3">
    <location>
        <begin position="60"/>
        <end position="216"/>
    </location>
</feature>
<dbReference type="GO" id="GO:0006508">
    <property type="term" value="P:proteolysis"/>
    <property type="evidence" value="ECO:0007669"/>
    <property type="project" value="UniProtKB-KW"/>
</dbReference>
<evidence type="ECO:0000259" key="3">
    <source>
        <dbReference type="Pfam" id="PF12969"/>
    </source>
</evidence>
<comment type="caution">
    <text evidence="4">The sequence shown here is derived from an EMBL/GenBank/DDBJ whole genome shotgun (WGS) entry which is preliminary data.</text>
</comment>
<dbReference type="InterPro" id="IPR038765">
    <property type="entry name" value="Papain-like_cys_pep_sf"/>
</dbReference>
<dbReference type="RefSeq" id="WP_110826898.1">
    <property type="nucleotide sequence ID" value="NZ_QKLU01000001.1"/>
</dbReference>
<reference evidence="4 5" key="1">
    <citation type="submission" date="2018-06" db="EMBL/GenBank/DDBJ databases">
        <title>Genomic Encyclopedia of Archaeal and Bacterial Type Strains, Phase II (KMG-II): from individual species to whole genera.</title>
        <authorList>
            <person name="Goeker M."/>
        </authorList>
    </citation>
    <scope>NUCLEOTIDE SEQUENCE [LARGE SCALE GENOMIC DNA]</scope>
    <source>
        <strain evidence="4 5">DSM 27372</strain>
    </source>
</reference>
<dbReference type="AlphaFoldDB" id="A0A318UL42"/>
<dbReference type="SUPFAM" id="SSF54001">
    <property type="entry name" value="Cysteine proteinases"/>
    <property type="match status" value="1"/>
</dbReference>
<evidence type="ECO:0000313" key="4">
    <source>
        <dbReference type="EMBL" id="PYF76793.1"/>
    </source>
</evidence>
<keyword evidence="4" id="KW-0645">Protease</keyword>
<keyword evidence="5" id="KW-1185">Reference proteome</keyword>
<protein>
    <submittedName>
        <fullName evidence="4">Transglutaminase-like putative cysteine protease</fullName>
    </submittedName>
</protein>
<feature type="signal peptide" evidence="1">
    <location>
        <begin position="1"/>
        <end position="20"/>
    </location>
</feature>
<organism evidence="4 5">
    <name type="scientific">Pedobacter nutrimenti</name>
    <dbReference type="NCBI Taxonomy" id="1241337"/>
    <lineage>
        <taxon>Bacteria</taxon>
        <taxon>Pseudomonadati</taxon>
        <taxon>Bacteroidota</taxon>
        <taxon>Sphingobacteriia</taxon>
        <taxon>Sphingobacteriales</taxon>
        <taxon>Sphingobacteriaceae</taxon>
        <taxon>Pedobacter</taxon>
    </lineage>
</organism>